<proteinExistence type="predicted"/>
<evidence type="ECO:0000313" key="2">
    <source>
        <dbReference type="EMBL" id="SFB02200.1"/>
    </source>
</evidence>
<evidence type="ECO:0000259" key="1">
    <source>
        <dbReference type="SMART" id="SM00065"/>
    </source>
</evidence>
<sequence length="208" mass="23856">MRHQYNFNPQTASKLLELNKLLTQSLKLESVLQNVIAAASELIEIADTFIVYLYDESADKLKLAEGKGIHEESLKKVAFDPGESIAGKVFRDREPKLFTSEQEIDRYMSNMSKVNYRYYYKGVYKQKIKSAFCVPILNRNRCLGVLVVDNFKENGIFAEEDMQVIRVVAEQSAIAIENSNVYHNLKEKNDLLAQSISIHTKYYRLMGG</sequence>
<dbReference type="EMBL" id="FOJW01000005">
    <property type="protein sequence ID" value="SFB02200.1"/>
    <property type="molecule type" value="Genomic_DNA"/>
</dbReference>
<dbReference type="OrthoDB" id="143422at2"/>
<evidence type="ECO:0000313" key="3">
    <source>
        <dbReference type="Proteomes" id="UP000198642"/>
    </source>
</evidence>
<feature type="domain" description="GAF" evidence="1">
    <location>
        <begin position="27"/>
        <end position="186"/>
    </location>
</feature>
<dbReference type="STRING" id="237679.SAMN04488072_105191"/>
<organism evidence="2 3">
    <name type="scientific">Lentibacillus halodurans</name>
    <dbReference type="NCBI Taxonomy" id="237679"/>
    <lineage>
        <taxon>Bacteria</taxon>
        <taxon>Bacillati</taxon>
        <taxon>Bacillota</taxon>
        <taxon>Bacilli</taxon>
        <taxon>Bacillales</taxon>
        <taxon>Bacillaceae</taxon>
        <taxon>Lentibacillus</taxon>
    </lineage>
</organism>
<dbReference type="Proteomes" id="UP000198642">
    <property type="component" value="Unassembled WGS sequence"/>
</dbReference>
<name>A0A1I0XPI6_9BACI</name>
<reference evidence="2 3" key="1">
    <citation type="submission" date="2016-10" db="EMBL/GenBank/DDBJ databases">
        <authorList>
            <person name="de Groot N.N."/>
        </authorList>
    </citation>
    <scope>NUCLEOTIDE SEQUENCE [LARGE SCALE GENOMIC DNA]</scope>
    <source>
        <strain evidence="2 3">CGMCC 1.3702</strain>
    </source>
</reference>
<dbReference type="InterPro" id="IPR003018">
    <property type="entry name" value="GAF"/>
</dbReference>
<dbReference type="AlphaFoldDB" id="A0A1I0XPI6"/>
<dbReference type="InterPro" id="IPR029016">
    <property type="entry name" value="GAF-like_dom_sf"/>
</dbReference>
<dbReference type="SUPFAM" id="SSF55781">
    <property type="entry name" value="GAF domain-like"/>
    <property type="match status" value="1"/>
</dbReference>
<dbReference type="Gene3D" id="3.30.450.40">
    <property type="match status" value="1"/>
</dbReference>
<dbReference type="SMART" id="SM00065">
    <property type="entry name" value="GAF"/>
    <property type="match status" value="1"/>
</dbReference>
<dbReference type="Pfam" id="PF13185">
    <property type="entry name" value="GAF_2"/>
    <property type="match status" value="1"/>
</dbReference>
<gene>
    <name evidence="2" type="ORF">SAMN04488072_105191</name>
</gene>
<accession>A0A1I0XPI6</accession>
<dbReference type="RefSeq" id="WP_090236236.1">
    <property type="nucleotide sequence ID" value="NZ_FOJW01000005.1"/>
</dbReference>
<protein>
    <submittedName>
        <fullName evidence="2">GAF domain-containing protein</fullName>
    </submittedName>
</protein>
<keyword evidence="3" id="KW-1185">Reference proteome</keyword>